<dbReference type="GO" id="GO:0002161">
    <property type="term" value="F:aminoacyl-tRNA deacylase activity"/>
    <property type="evidence" value="ECO:0007669"/>
    <property type="project" value="InterPro"/>
</dbReference>
<reference evidence="6 7" key="1">
    <citation type="submission" date="2017-06" db="EMBL/GenBank/DDBJ databases">
        <title>Genome sequencing of cyanobaciteial culture collection at National Institute for Environmental Studies (NIES).</title>
        <authorList>
            <person name="Hirose Y."/>
            <person name="Shimura Y."/>
            <person name="Fujisawa T."/>
            <person name="Nakamura Y."/>
            <person name="Kawachi M."/>
        </authorList>
    </citation>
    <scope>NUCLEOTIDE SEQUENCE [LARGE SCALE GENOMIC DNA]</scope>
    <source>
        <strain evidence="6 7">NIES-23</strain>
    </source>
</reference>
<evidence type="ECO:0000256" key="3">
    <source>
        <dbReference type="ARBA" id="ARBA00023239"/>
    </source>
</evidence>
<dbReference type="CDD" id="cd00002">
    <property type="entry name" value="YbaK_deacylase"/>
    <property type="match status" value="1"/>
</dbReference>
<dbReference type="EMBL" id="AP018216">
    <property type="protein sequence ID" value="BAY71636.1"/>
    <property type="molecule type" value="Genomic_DNA"/>
</dbReference>
<keyword evidence="2 4" id="KW-0648">Protein biosynthesis</keyword>
<dbReference type="SUPFAM" id="SSF55826">
    <property type="entry name" value="YbaK/ProRS associated domain"/>
    <property type="match status" value="1"/>
</dbReference>
<dbReference type="Pfam" id="PF04073">
    <property type="entry name" value="tRNA_edit"/>
    <property type="match status" value="1"/>
</dbReference>
<dbReference type="NCBIfam" id="TIGR00011">
    <property type="entry name" value="YbaK_EbsC"/>
    <property type="match status" value="1"/>
</dbReference>
<accession>A0A1Z4KRM6</accession>
<dbReference type="Gene3D" id="3.90.960.10">
    <property type="entry name" value="YbaK/aminoacyl-tRNA synthetase-associated domain"/>
    <property type="match status" value="1"/>
</dbReference>
<dbReference type="EC" id="4.2.-.-" evidence="4"/>
<dbReference type="PIRSF" id="PIRSF006181">
    <property type="entry name" value="EbsC_YbaK"/>
    <property type="match status" value="1"/>
</dbReference>
<evidence type="ECO:0000313" key="6">
    <source>
        <dbReference type="EMBL" id="BAY71636.1"/>
    </source>
</evidence>
<organism evidence="6 7">
    <name type="scientific">Trichormus variabilis NIES-23</name>
    <dbReference type="NCBI Taxonomy" id="1973479"/>
    <lineage>
        <taxon>Bacteria</taxon>
        <taxon>Bacillati</taxon>
        <taxon>Cyanobacteriota</taxon>
        <taxon>Cyanophyceae</taxon>
        <taxon>Nostocales</taxon>
        <taxon>Nostocaceae</taxon>
        <taxon>Trichormus</taxon>
    </lineage>
</organism>
<dbReference type="PANTHER" id="PTHR30411:SF0">
    <property type="entry name" value="CYS-TRNA(PRO)_CYS-TRNA(CYS) DEACYLASE YBAK"/>
    <property type="match status" value="1"/>
</dbReference>
<sequence>MWLIATIDRMKTNAARLLDKLGITYEILNYEVDPDDLAAESTAQKVGLPPEQVFKTLVVRGDQTGICFAVLPGNAHLDLKALARISGNRKIETVPLKEVQPLTGYIRGGVTALASKKSYPTYVDETATLFEKITVSGGMRGMLILLNPSDYLSALNGVVGAIAQD</sequence>
<keyword evidence="3 4" id="KW-0456">Lyase</keyword>
<proteinExistence type="inferred from homology"/>
<evidence type="ECO:0000313" key="7">
    <source>
        <dbReference type="Proteomes" id="UP000217507"/>
    </source>
</evidence>
<evidence type="ECO:0000256" key="4">
    <source>
        <dbReference type="PIRNR" id="PIRNR006181"/>
    </source>
</evidence>
<dbReference type="InterPro" id="IPR007214">
    <property type="entry name" value="YbaK/aa-tRNA-synth-assoc-dom"/>
</dbReference>
<dbReference type="AlphaFoldDB" id="A0A1Z4KRM6"/>
<evidence type="ECO:0000259" key="5">
    <source>
        <dbReference type="Pfam" id="PF04073"/>
    </source>
</evidence>
<comment type="similarity">
    <text evidence="1 4">Belongs to the prolyl-tRNA editing family. YbaK/EbsC subfamily.</text>
</comment>
<feature type="domain" description="YbaK/aminoacyl-tRNA synthetase-associated" evidence="5">
    <location>
        <begin position="39"/>
        <end position="152"/>
    </location>
</feature>
<dbReference type="Proteomes" id="UP000217507">
    <property type="component" value="Chromosome"/>
</dbReference>
<protein>
    <recommendedName>
        <fullName evidence="4">Cys-tRNA(Pro)/Cys-tRNA(Cys) deacylase</fullName>
        <ecNumber evidence="4">4.2.-.-</ecNumber>
    </recommendedName>
</protein>
<name>A0A1Z4KRM6_ANAVA</name>
<evidence type="ECO:0000256" key="1">
    <source>
        <dbReference type="ARBA" id="ARBA00009798"/>
    </source>
</evidence>
<dbReference type="PANTHER" id="PTHR30411">
    <property type="entry name" value="CYTOPLASMIC PROTEIN"/>
    <property type="match status" value="1"/>
</dbReference>
<dbReference type="GO" id="GO:0016829">
    <property type="term" value="F:lyase activity"/>
    <property type="evidence" value="ECO:0007669"/>
    <property type="project" value="UniProtKB-KW"/>
</dbReference>
<dbReference type="InterPro" id="IPR036754">
    <property type="entry name" value="YbaK/aa-tRNA-synt-asso_dom_sf"/>
</dbReference>
<dbReference type="InterPro" id="IPR004369">
    <property type="entry name" value="Prolyl-tRNA_editing_YbaK/EbsC"/>
</dbReference>
<evidence type="ECO:0000256" key="2">
    <source>
        <dbReference type="ARBA" id="ARBA00022917"/>
    </source>
</evidence>
<gene>
    <name evidence="6" type="ORF">NIES23_44560</name>
</gene>
<dbReference type="GO" id="GO:0006412">
    <property type="term" value="P:translation"/>
    <property type="evidence" value="ECO:0007669"/>
    <property type="project" value="UniProtKB-KW"/>
</dbReference>